<feature type="compositionally biased region" description="Low complexity" evidence="1">
    <location>
        <begin position="23"/>
        <end position="55"/>
    </location>
</feature>
<gene>
    <name evidence="2" type="ORF">BINO364_LOCUS14878</name>
</gene>
<name>A0A8J9YKA5_9NEOP</name>
<proteinExistence type="predicted"/>
<evidence type="ECO:0000313" key="2">
    <source>
        <dbReference type="EMBL" id="CAH0729825.1"/>
    </source>
</evidence>
<evidence type="ECO:0000256" key="1">
    <source>
        <dbReference type="SAM" id="MobiDB-lite"/>
    </source>
</evidence>
<dbReference type="EMBL" id="OV170228">
    <property type="protein sequence ID" value="CAH0729825.1"/>
    <property type="molecule type" value="Genomic_DNA"/>
</dbReference>
<sequence length="80" mass="7990">MSVVAGGGGERGERGALGRRRAGGAVRAPAAAPAGRSAPRALRAPPARPLLSVSPLSPPPVNCHVSTANKKFINASKRAS</sequence>
<dbReference type="AlphaFoldDB" id="A0A8J9YKA5"/>
<keyword evidence="3" id="KW-1185">Reference proteome</keyword>
<dbReference type="Proteomes" id="UP000838878">
    <property type="component" value="Chromosome 8"/>
</dbReference>
<accession>A0A8J9YKA5</accession>
<organism evidence="2 3">
    <name type="scientific">Brenthis ino</name>
    <name type="common">lesser marbled fritillary</name>
    <dbReference type="NCBI Taxonomy" id="405034"/>
    <lineage>
        <taxon>Eukaryota</taxon>
        <taxon>Metazoa</taxon>
        <taxon>Ecdysozoa</taxon>
        <taxon>Arthropoda</taxon>
        <taxon>Hexapoda</taxon>
        <taxon>Insecta</taxon>
        <taxon>Pterygota</taxon>
        <taxon>Neoptera</taxon>
        <taxon>Endopterygota</taxon>
        <taxon>Lepidoptera</taxon>
        <taxon>Glossata</taxon>
        <taxon>Ditrysia</taxon>
        <taxon>Papilionoidea</taxon>
        <taxon>Nymphalidae</taxon>
        <taxon>Heliconiinae</taxon>
        <taxon>Argynnini</taxon>
        <taxon>Brenthis</taxon>
    </lineage>
</organism>
<feature type="region of interest" description="Disordered" evidence="1">
    <location>
        <begin position="1"/>
        <end position="65"/>
    </location>
</feature>
<reference evidence="2" key="1">
    <citation type="submission" date="2021-12" db="EMBL/GenBank/DDBJ databases">
        <authorList>
            <person name="Martin H S."/>
        </authorList>
    </citation>
    <scope>NUCLEOTIDE SEQUENCE</scope>
</reference>
<evidence type="ECO:0000313" key="3">
    <source>
        <dbReference type="Proteomes" id="UP000838878"/>
    </source>
</evidence>
<protein>
    <submittedName>
        <fullName evidence="2">Uncharacterized protein</fullName>
    </submittedName>
</protein>
<feature type="non-terminal residue" evidence="2">
    <location>
        <position position="80"/>
    </location>
</feature>